<evidence type="ECO:0000313" key="2">
    <source>
        <dbReference type="Proteomes" id="UP000827976"/>
    </source>
</evidence>
<sequence length="213" mass="23423">MMGRQEKSSSFSVTCNLLSQYLKEKRTFGDFIAPLAPKESFKPPVTMSLLPGVVVEEEEEEVETKEEEISEQNATKAMDLFPKLSSSQDPVANKSSLENSPLTIIYNGKVLVFDNIPAAKAKDLLQMANKGSIGTQTNIPATSAVQNTPNPSGVPIARRASLHRFLEKRKERINSNAPYQVKDDEIFASKSKLKDGGNSWLGLGSIKTEKSFN</sequence>
<proteinExistence type="predicted"/>
<name>A0ACB7U4Y0_DIOAL</name>
<protein>
    <submittedName>
        <fullName evidence="1">Tify domain-containing protein</fullName>
    </submittedName>
</protein>
<dbReference type="Proteomes" id="UP000827976">
    <property type="component" value="Chromosome 18"/>
</dbReference>
<accession>A0ACB7U4Y0</accession>
<dbReference type="EMBL" id="CM037028">
    <property type="protein sequence ID" value="KAH7655381.1"/>
    <property type="molecule type" value="Genomic_DNA"/>
</dbReference>
<reference evidence="2" key="1">
    <citation type="journal article" date="2022" name="Nat. Commun.">
        <title>Chromosome evolution and the genetic basis of agronomically important traits in greater yam.</title>
        <authorList>
            <person name="Bredeson J.V."/>
            <person name="Lyons J.B."/>
            <person name="Oniyinde I.O."/>
            <person name="Okereke N.R."/>
            <person name="Kolade O."/>
            <person name="Nnabue I."/>
            <person name="Nwadili C.O."/>
            <person name="Hribova E."/>
            <person name="Parker M."/>
            <person name="Nwogha J."/>
            <person name="Shu S."/>
            <person name="Carlson J."/>
            <person name="Kariba R."/>
            <person name="Muthemba S."/>
            <person name="Knop K."/>
            <person name="Barton G.J."/>
            <person name="Sherwood A.V."/>
            <person name="Lopez-Montes A."/>
            <person name="Asiedu R."/>
            <person name="Jamnadass R."/>
            <person name="Muchugi A."/>
            <person name="Goodstein D."/>
            <person name="Egesi C.N."/>
            <person name="Featherston J."/>
            <person name="Asfaw A."/>
            <person name="Simpson G.G."/>
            <person name="Dolezel J."/>
            <person name="Hendre P.S."/>
            <person name="Van Deynze A."/>
            <person name="Kumar P.L."/>
            <person name="Obidiegwu J.E."/>
            <person name="Bhattacharjee R."/>
            <person name="Rokhsar D.S."/>
        </authorList>
    </citation>
    <scope>NUCLEOTIDE SEQUENCE [LARGE SCALE GENOMIC DNA]</scope>
    <source>
        <strain evidence="2">cv. TDa95/00328</strain>
    </source>
</reference>
<keyword evidence="2" id="KW-1185">Reference proteome</keyword>
<gene>
    <name evidence="1" type="ORF">IHE45_18G006700</name>
</gene>
<organism evidence="1 2">
    <name type="scientific">Dioscorea alata</name>
    <name type="common">Purple yam</name>
    <dbReference type="NCBI Taxonomy" id="55571"/>
    <lineage>
        <taxon>Eukaryota</taxon>
        <taxon>Viridiplantae</taxon>
        <taxon>Streptophyta</taxon>
        <taxon>Embryophyta</taxon>
        <taxon>Tracheophyta</taxon>
        <taxon>Spermatophyta</taxon>
        <taxon>Magnoliopsida</taxon>
        <taxon>Liliopsida</taxon>
        <taxon>Dioscoreales</taxon>
        <taxon>Dioscoreaceae</taxon>
        <taxon>Dioscorea</taxon>
    </lineage>
</organism>
<comment type="caution">
    <text evidence="1">The sequence shown here is derived from an EMBL/GenBank/DDBJ whole genome shotgun (WGS) entry which is preliminary data.</text>
</comment>
<evidence type="ECO:0000313" key="1">
    <source>
        <dbReference type="EMBL" id="KAH7655381.1"/>
    </source>
</evidence>